<protein>
    <submittedName>
        <fullName evidence="1">Uncharacterized protein</fullName>
    </submittedName>
</protein>
<evidence type="ECO:0000313" key="1">
    <source>
        <dbReference type="EMBL" id="CAK7936635.1"/>
    </source>
</evidence>
<reference evidence="1" key="1">
    <citation type="submission" date="2024-01" db="EMBL/GenBank/DDBJ databases">
        <authorList>
            <person name="Webb A."/>
        </authorList>
    </citation>
    <scope>NUCLEOTIDE SEQUENCE</scope>
    <source>
        <strain evidence="1">Pm1</strain>
    </source>
</reference>
<accession>A0AAV1UQ50</accession>
<sequence length="108" mass="12196">MPVGPRLSGCAIHRLGAGDLVDVTASMLCLYGRERGVVEPIGSGESDAIRPIKWRDDQPVKHRKHKRSNRCRLNLVQLLRLWLSTATFAVRPSRSEFERMDCPNSWVA</sequence>
<comment type="caution">
    <text evidence="1">The sequence shown here is derived from an EMBL/GenBank/DDBJ whole genome shotgun (WGS) entry which is preliminary data.</text>
</comment>
<organism evidence="1 2">
    <name type="scientific">Peronospora matthiolae</name>
    <dbReference type="NCBI Taxonomy" id="2874970"/>
    <lineage>
        <taxon>Eukaryota</taxon>
        <taxon>Sar</taxon>
        <taxon>Stramenopiles</taxon>
        <taxon>Oomycota</taxon>
        <taxon>Peronosporomycetes</taxon>
        <taxon>Peronosporales</taxon>
        <taxon>Peronosporaceae</taxon>
        <taxon>Peronospora</taxon>
    </lineage>
</organism>
<dbReference type="EMBL" id="CAKLBY020000224">
    <property type="protein sequence ID" value="CAK7936635.1"/>
    <property type="molecule type" value="Genomic_DNA"/>
</dbReference>
<dbReference type="Proteomes" id="UP001162060">
    <property type="component" value="Unassembled WGS sequence"/>
</dbReference>
<name>A0AAV1UQ50_9STRA</name>
<gene>
    <name evidence="1" type="ORF">PM001_LOCUS21785</name>
</gene>
<proteinExistence type="predicted"/>
<dbReference type="AlphaFoldDB" id="A0AAV1UQ50"/>
<evidence type="ECO:0000313" key="2">
    <source>
        <dbReference type="Proteomes" id="UP001162060"/>
    </source>
</evidence>